<keyword evidence="1" id="KW-0472">Membrane</keyword>
<comment type="caution">
    <text evidence="2">The sequence shown here is derived from an EMBL/GenBank/DDBJ whole genome shotgun (WGS) entry which is preliminary data.</text>
</comment>
<gene>
    <name evidence="2" type="ORF">CAP_6608</name>
</gene>
<feature type="transmembrane region" description="Helical" evidence="1">
    <location>
        <begin position="86"/>
        <end position="106"/>
    </location>
</feature>
<dbReference type="EMBL" id="ASRX01000056">
    <property type="protein sequence ID" value="EYF02718.1"/>
    <property type="molecule type" value="Genomic_DNA"/>
</dbReference>
<evidence type="ECO:0000313" key="3">
    <source>
        <dbReference type="Proteomes" id="UP000019678"/>
    </source>
</evidence>
<name>A0A017T0H1_9BACT</name>
<accession>A0A017T0H1</accession>
<proteinExistence type="predicted"/>
<dbReference type="Pfam" id="PF13430">
    <property type="entry name" value="DUF4112"/>
    <property type="match status" value="1"/>
</dbReference>
<dbReference type="PANTHER" id="PTHR35519">
    <property type="entry name" value="MEMBRANE PROTEINS"/>
    <property type="match status" value="1"/>
</dbReference>
<dbReference type="AlphaFoldDB" id="A0A017T0H1"/>
<feature type="transmembrane region" description="Helical" evidence="1">
    <location>
        <begin position="49"/>
        <end position="74"/>
    </location>
</feature>
<organism evidence="2 3">
    <name type="scientific">Chondromyces apiculatus DSM 436</name>
    <dbReference type="NCBI Taxonomy" id="1192034"/>
    <lineage>
        <taxon>Bacteria</taxon>
        <taxon>Pseudomonadati</taxon>
        <taxon>Myxococcota</taxon>
        <taxon>Polyangia</taxon>
        <taxon>Polyangiales</taxon>
        <taxon>Polyangiaceae</taxon>
        <taxon>Chondromyces</taxon>
    </lineage>
</organism>
<dbReference type="InterPro" id="IPR025187">
    <property type="entry name" value="DUF4112"/>
</dbReference>
<sequence length="169" mass="18533">MPSPSRRDDLTPEGTRARLDELSALPRDREMERAATLVRWLDQRFLDPIIGLVVPEVGDLLTSVAGLYLVVLAVRRKLPAVIIARMLLNLGFDALIGAVPVLGDLFDFAYKANTRNLALLEARYEAQQAQPSDWVVVMAAVVFLVASLAIPVVLVGWVLSWVFGGRGTP</sequence>
<evidence type="ECO:0000256" key="1">
    <source>
        <dbReference type="SAM" id="Phobius"/>
    </source>
</evidence>
<dbReference type="OrthoDB" id="513552at2"/>
<dbReference type="Proteomes" id="UP000019678">
    <property type="component" value="Unassembled WGS sequence"/>
</dbReference>
<dbReference type="PANTHER" id="PTHR35519:SF2">
    <property type="entry name" value="PH DOMAIN PROTEIN"/>
    <property type="match status" value="1"/>
</dbReference>
<evidence type="ECO:0008006" key="4">
    <source>
        <dbReference type="Google" id="ProtNLM"/>
    </source>
</evidence>
<protein>
    <recommendedName>
        <fullName evidence="4">DUF4112 domain-containing protein</fullName>
    </recommendedName>
</protein>
<feature type="transmembrane region" description="Helical" evidence="1">
    <location>
        <begin position="134"/>
        <end position="163"/>
    </location>
</feature>
<evidence type="ECO:0000313" key="2">
    <source>
        <dbReference type="EMBL" id="EYF02718.1"/>
    </source>
</evidence>
<keyword evidence="1" id="KW-1133">Transmembrane helix</keyword>
<keyword evidence="3" id="KW-1185">Reference proteome</keyword>
<dbReference type="eggNOG" id="ENOG5030UV9">
    <property type="taxonomic scope" value="Bacteria"/>
</dbReference>
<dbReference type="RefSeq" id="WP_052376338.1">
    <property type="nucleotide sequence ID" value="NZ_ASRX01000056.1"/>
</dbReference>
<dbReference type="STRING" id="1192034.CAP_6608"/>
<keyword evidence="1" id="KW-0812">Transmembrane</keyword>
<reference evidence="2 3" key="1">
    <citation type="submission" date="2013-05" db="EMBL/GenBank/DDBJ databases">
        <title>Genome assembly of Chondromyces apiculatus DSM 436.</title>
        <authorList>
            <person name="Sharma G."/>
            <person name="Khatri I."/>
            <person name="Kaur C."/>
            <person name="Mayilraj S."/>
            <person name="Subramanian S."/>
        </authorList>
    </citation>
    <scope>NUCLEOTIDE SEQUENCE [LARGE SCALE GENOMIC DNA]</scope>
    <source>
        <strain evidence="2 3">DSM 436</strain>
    </source>
</reference>